<dbReference type="PROSITE" id="PS50144">
    <property type="entry name" value="MATH"/>
    <property type="match status" value="1"/>
</dbReference>
<protein>
    <submittedName>
        <fullName evidence="3">MATH domain-containing protein</fullName>
    </submittedName>
</protein>
<organism evidence="2 3">
    <name type="scientific">Parascaris univalens</name>
    <name type="common">Nematode worm</name>
    <dbReference type="NCBI Taxonomy" id="6257"/>
    <lineage>
        <taxon>Eukaryota</taxon>
        <taxon>Metazoa</taxon>
        <taxon>Ecdysozoa</taxon>
        <taxon>Nematoda</taxon>
        <taxon>Chromadorea</taxon>
        <taxon>Rhabditida</taxon>
        <taxon>Spirurina</taxon>
        <taxon>Ascaridomorpha</taxon>
        <taxon>Ascaridoidea</taxon>
        <taxon>Ascarididae</taxon>
        <taxon>Parascaris</taxon>
    </lineage>
</organism>
<dbReference type="Gene3D" id="2.60.210.10">
    <property type="entry name" value="Apoptosis, Tumor Necrosis Factor Receptor Associated Protein 2, Chain A"/>
    <property type="match status" value="1"/>
</dbReference>
<dbReference type="Pfam" id="PF22486">
    <property type="entry name" value="MATH_2"/>
    <property type="match status" value="1"/>
</dbReference>
<feature type="domain" description="MATH" evidence="1">
    <location>
        <begin position="58"/>
        <end position="185"/>
    </location>
</feature>
<accession>A0A915BP22</accession>
<dbReference type="Proteomes" id="UP000887569">
    <property type="component" value="Unplaced"/>
</dbReference>
<reference evidence="3" key="1">
    <citation type="submission" date="2022-11" db="UniProtKB">
        <authorList>
            <consortium name="WormBaseParasite"/>
        </authorList>
    </citation>
    <scope>IDENTIFICATION</scope>
</reference>
<dbReference type="SUPFAM" id="SSF49599">
    <property type="entry name" value="TRAF domain-like"/>
    <property type="match status" value="1"/>
</dbReference>
<name>A0A915BP22_PARUN</name>
<evidence type="ECO:0000313" key="3">
    <source>
        <dbReference type="WBParaSite" id="PgR049_g047_t01"/>
    </source>
</evidence>
<evidence type="ECO:0000313" key="2">
    <source>
        <dbReference type="Proteomes" id="UP000887569"/>
    </source>
</evidence>
<dbReference type="InterPro" id="IPR002083">
    <property type="entry name" value="MATH/TRAF_dom"/>
</dbReference>
<proteinExistence type="predicted"/>
<sequence>MPANALPPPMPRAVFEDCTLDNRCHFHVDDSIAEPSTSVFNDQLSFINDEFFLEQHKDFTYEFFIDHFPNCTETFLESEPFDGGSGGELKWRLRVYPRLLCDDLNEYVGIFLRLDENHHKNILASFSFSWINDDHDVIEFLQTPHAYLFYKGKDLGYEKFVKRDDVIATMLQFRELDEDVYYTEYDGCLRILCEVKIKSSSDSTDLGTVGRYVYKKNDRLFPYEKLSLYIV</sequence>
<dbReference type="WBParaSite" id="PgR049_g047_t01">
    <property type="protein sequence ID" value="PgR049_g047_t01"/>
    <property type="gene ID" value="PgR049_g047"/>
</dbReference>
<evidence type="ECO:0000259" key="1">
    <source>
        <dbReference type="PROSITE" id="PS50144"/>
    </source>
</evidence>
<dbReference type="InterPro" id="IPR008974">
    <property type="entry name" value="TRAF-like"/>
</dbReference>
<dbReference type="AlphaFoldDB" id="A0A915BP22"/>
<keyword evidence="2" id="KW-1185">Reference proteome</keyword>